<evidence type="ECO:0000256" key="2">
    <source>
        <dbReference type="ARBA" id="ARBA00023015"/>
    </source>
</evidence>
<keyword evidence="4 6" id="KW-0804">Transcription</keyword>
<feature type="compositionally biased region" description="Low complexity" evidence="7">
    <location>
        <begin position="242"/>
        <end position="252"/>
    </location>
</feature>
<comment type="similarity">
    <text evidence="6">Belongs to the NFYA/HAP2 subunit family.</text>
</comment>
<feature type="region of interest" description="Disordered" evidence="7">
    <location>
        <begin position="197"/>
        <end position="272"/>
    </location>
</feature>
<keyword evidence="5 6" id="KW-0539">Nucleus</keyword>
<comment type="subunit">
    <text evidence="6">Heterotrimer.</text>
</comment>
<dbReference type="PRINTS" id="PR00616">
    <property type="entry name" value="CCAATSUBUNTB"/>
</dbReference>
<reference evidence="8" key="1">
    <citation type="submission" date="2013-07" db="EMBL/GenBank/DDBJ databases">
        <title>The genome of Eucalyptus grandis.</title>
        <authorList>
            <person name="Schmutz J."/>
            <person name="Hayes R."/>
            <person name="Myburg A."/>
            <person name="Tuskan G."/>
            <person name="Grattapaglia D."/>
            <person name="Rokhsar D.S."/>
        </authorList>
    </citation>
    <scope>NUCLEOTIDE SEQUENCE</scope>
    <source>
        <tissue evidence="8">Leaf extractions</tissue>
    </source>
</reference>
<dbReference type="PANTHER" id="PTHR12632">
    <property type="entry name" value="TRANSCRIPTION FACTOR NF-Y ALPHA-RELATED"/>
    <property type="match status" value="1"/>
</dbReference>
<comment type="subcellular location">
    <subcellularLocation>
        <location evidence="1 6">Nucleus</location>
    </subcellularLocation>
</comment>
<feature type="region of interest" description="Disordered" evidence="7">
    <location>
        <begin position="43"/>
        <end position="79"/>
    </location>
</feature>
<protein>
    <recommendedName>
        <fullName evidence="6">Nuclear transcription factor Y subunit</fullName>
    </recommendedName>
</protein>
<dbReference type="PROSITE" id="PS51152">
    <property type="entry name" value="NFYA_HAP2_2"/>
    <property type="match status" value="1"/>
</dbReference>
<dbReference type="EMBL" id="KK198753">
    <property type="protein sequence ID" value="KCW90435.1"/>
    <property type="molecule type" value="Genomic_DNA"/>
</dbReference>
<gene>
    <name evidence="8" type="ORF">EUGRSUZ_A02570</name>
</gene>
<dbReference type="Gene3D" id="6.10.250.2430">
    <property type="match status" value="1"/>
</dbReference>
<organism evidence="8">
    <name type="scientific">Eucalyptus grandis</name>
    <name type="common">Flooded gum</name>
    <dbReference type="NCBI Taxonomy" id="71139"/>
    <lineage>
        <taxon>Eukaryota</taxon>
        <taxon>Viridiplantae</taxon>
        <taxon>Streptophyta</taxon>
        <taxon>Embryophyta</taxon>
        <taxon>Tracheophyta</taxon>
        <taxon>Spermatophyta</taxon>
        <taxon>Magnoliopsida</taxon>
        <taxon>eudicotyledons</taxon>
        <taxon>Gunneridae</taxon>
        <taxon>Pentapetalae</taxon>
        <taxon>rosids</taxon>
        <taxon>malvids</taxon>
        <taxon>Myrtales</taxon>
        <taxon>Myrtaceae</taxon>
        <taxon>Myrtoideae</taxon>
        <taxon>Eucalypteae</taxon>
        <taxon>Eucalyptus</taxon>
    </lineage>
</organism>
<dbReference type="Pfam" id="PF02045">
    <property type="entry name" value="CBFB_NFYA"/>
    <property type="match status" value="1"/>
</dbReference>
<dbReference type="OrthoDB" id="1097733at2759"/>
<dbReference type="GO" id="GO:0003677">
    <property type="term" value="F:DNA binding"/>
    <property type="evidence" value="ECO:0007669"/>
    <property type="project" value="UniProtKB-KW"/>
</dbReference>
<comment type="function">
    <text evidence="6">Component of the sequence-specific heterotrimeric transcription factor (NF-Y) which specifically recognizes a 5'-CCAAT-3' box motif found in the promoters of its target genes.</text>
</comment>
<dbReference type="InterPro" id="IPR001289">
    <property type="entry name" value="NFYA"/>
</dbReference>
<dbReference type="GO" id="GO:0000981">
    <property type="term" value="F:DNA-binding transcription factor activity, RNA polymerase II-specific"/>
    <property type="evidence" value="ECO:0000318"/>
    <property type="project" value="GO_Central"/>
</dbReference>
<accession>A0A059DJ72</accession>
<evidence type="ECO:0000256" key="1">
    <source>
        <dbReference type="ARBA" id="ARBA00004123"/>
    </source>
</evidence>
<dbReference type="KEGG" id="egr:104446863"/>
<dbReference type="AlphaFoldDB" id="A0A059DJ72"/>
<dbReference type="STRING" id="71139.A0A059DJ72"/>
<evidence type="ECO:0000256" key="7">
    <source>
        <dbReference type="SAM" id="MobiDB-lite"/>
    </source>
</evidence>
<dbReference type="SMART" id="SM00521">
    <property type="entry name" value="CBF"/>
    <property type="match status" value="1"/>
</dbReference>
<dbReference type="EMBL" id="KK198753">
    <property type="protein sequence ID" value="KCW90436.1"/>
    <property type="molecule type" value="Genomic_DNA"/>
</dbReference>
<proteinExistence type="inferred from homology"/>
<evidence type="ECO:0000256" key="5">
    <source>
        <dbReference type="ARBA" id="ARBA00023242"/>
    </source>
</evidence>
<dbReference type="eggNOG" id="KOG1561">
    <property type="taxonomic scope" value="Eukaryota"/>
</dbReference>
<evidence type="ECO:0000313" key="8">
    <source>
        <dbReference type="EMBL" id="KCW90435.1"/>
    </source>
</evidence>
<dbReference type="OMA" id="ASVPWWT"/>
<evidence type="ECO:0000256" key="4">
    <source>
        <dbReference type="ARBA" id="ARBA00023163"/>
    </source>
</evidence>
<dbReference type="FunCoup" id="A0A059DJ72">
    <property type="interactions" value="156"/>
</dbReference>
<sequence>MAMQALYLKEHEGMLHNPTSQLSSAPSAAPWWAAFGSQSFHGDSLGQSNSSPVDNPSCGDHLTPAKQAGRGTEQGADKGSLTQFTIFSGDYKNSANTQKSQLPISPLPEYCARVDLGYGQQMICAKYPYGEQCYGVFSPFGSQISGRMMLPLNLSTDDGPIFVNAKQYHAIIRRRKFRAKAVLENKVTRRKPYMHESRHLHAMRRPRGCGGRFLNVRNSSNEEGGAEAKKDSGGEFPQPTGSQSSDLSQSESGTTPSLPKEANGSAGNLSGSEVTSMYSREGLGRFPINQLGPSYSFTSMNDTSHSIVMPSKWVAAVDNRRNLNV</sequence>
<evidence type="ECO:0000256" key="6">
    <source>
        <dbReference type="RuleBase" id="RU367155"/>
    </source>
</evidence>
<dbReference type="Gramene" id="KCW90436">
    <property type="protein sequence ID" value="KCW90436"/>
    <property type="gene ID" value="EUGRSUZ_A02570"/>
</dbReference>
<dbReference type="GO" id="GO:0005634">
    <property type="term" value="C:nucleus"/>
    <property type="evidence" value="ECO:0007669"/>
    <property type="project" value="UniProtKB-SubCell"/>
</dbReference>
<name>A0A059DJ72_EUCGR</name>
<dbReference type="Gramene" id="KCW90435">
    <property type="protein sequence ID" value="KCW90435"/>
    <property type="gene ID" value="EUGRSUZ_A02570"/>
</dbReference>
<dbReference type="SMR" id="A0A059DJ72"/>
<evidence type="ECO:0000256" key="3">
    <source>
        <dbReference type="ARBA" id="ARBA00023125"/>
    </source>
</evidence>
<dbReference type="GO" id="GO:0006357">
    <property type="term" value="P:regulation of transcription by RNA polymerase II"/>
    <property type="evidence" value="ECO:0000318"/>
    <property type="project" value="GO_Central"/>
</dbReference>
<keyword evidence="3 6" id="KW-0238">DNA-binding</keyword>
<feature type="compositionally biased region" description="Polar residues" evidence="7">
    <location>
        <begin position="43"/>
        <end position="54"/>
    </location>
</feature>
<keyword evidence="2 6" id="KW-0805">Transcription regulation</keyword>